<proteinExistence type="predicted"/>
<sequence>MDNQKVPLILVRFTRIHIEEFCAKHKKKRLSFTFRWLQPRTPLFNNKPTYLSPSQLKTSMGTVGSHGNQQRQQR</sequence>
<accession>A0A0L8H682</accession>
<evidence type="ECO:0000313" key="2">
    <source>
        <dbReference type="EMBL" id="KOF84712.1"/>
    </source>
</evidence>
<protein>
    <submittedName>
        <fullName evidence="2">Uncharacterized protein</fullName>
    </submittedName>
</protein>
<name>A0A0L8H682_OCTBM</name>
<dbReference type="EMBL" id="KQ419071">
    <property type="protein sequence ID" value="KOF84712.1"/>
    <property type="molecule type" value="Genomic_DNA"/>
</dbReference>
<feature type="region of interest" description="Disordered" evidence="1">
    <location>
        <begin position="47"/>
        <end position="74"/>
    </location>
</feature>
<dbReference type="AlphaFoldDB" id="A0A0L8H682"/>
<gene>
    <name evidence="2" type="ORF">OCBIM_22021529mg</name>
</gene>
<evidence type="ECO:0000256" key="1">
    <source>
        <dbReference type="SAM" id="MobiDB-lite"/>
    </source>
</evidence>
<organism evidence="2">
    <name type="scientific">Octopus bimaculoides</name>
    <name type="common">California two-spotted octopus</name>
    <dbReference type="NCBI Taxonomy" id="37653"/>
    <lineage>
        <taxon>Eukaryota</taxon>
        <taxon>Metazoa</taxon>
        <taxon>Spiralia</taxon>
        <taxon>Lophotrochozoa</taxon>
        <taxon>Mollusca</taxon>
        <taxon>Cephalopoda</taxon>
        <taxon>Coleoidea</taxon>
        <taxon>Octopodiformes</taxon>
        <taxon>Octopoda</taxon>
        <taxon>Incirrata</taxon>
        <taxon>Octopodidae</taxon>
        <taxon>Octopus</taxon>
    </lineage>
</organism>
<reference evidence="2" key="1">
    <citation type="submission" date="2015-07" db="EMBL/GenBank/DDBJ databases">
        <title>MeaNS - Measles Nucleotide Surveillance Program.</title>
        <authorList>
            <person name="Tran T."/>
            <person name="Druce J."/>
        </authorList>
    </citation>
    <scope>NUCLEOTIDE SEQUENCE</scope>
    <source>
        <strain evidence="2">UCB-OBI-ISO-001</strain>
        <tissue evidence="2">Gonad</tissue>
    </source>
</reference>